<comment type="caution">
    <text evidence="1">The sequence shown here is derived from an EMBL/GenBank/DDBJ whole genome shotgun (WGS) entry which is preliminary data.</text>
</comment>
<dbReference type="AlphaFoldDB" id="M6GY96"/>
<gene>
    <name evidence="1" type="ORF">LEP1GSC037_4664</name>
</gene>
<proteinExistence type="predicted"/>
<accession>M6GY96</accession>
<dbReference type="EMBL" id="AFLW02000035">
    <property type="protein sequence ID" value="EMM83896.1"/>
    <property type="molecule type" value="Genomic_DNA"/>
</dbReference>
<evidence type="ECO:0000313" key="2">
    <source>
        <dbReference type="Proteomes" id="UP000012128"/>
    </source>
</evidence>
<reference evidence="1 2" key="1">
    <citation type="submission" date="2013-01" db="EMBL/GenBank/DDBJ databases">
        <authorList>
            <person name="Harkins D.M."/>
            <person name="Durkin A.S."/>
            <person name="Brinkac L.M."/>
            <person name="Haft D.H."/>
            <person name="Selengut J.D."/>
            <person name="Sanka R."/>
            <person name="DePew J."/>
            <person name="Purushe J."/>
            <person name="Hospenthal D.R."/>
            <person name="Murray C.K."/>
            <person name="Pimentel G."/>
            <person name="Wasfy M."/>
            <person name="Parker T."/>
            <person name="Miller R.S."/>
            <person name="Vinetz J.M."/>
            <person name="Sutton G.G."/>
            <person name="Nierman W.C."/>
            <person name="Fouts D.E."/>
        </authorList>
    </citation>
    <scope>NUCLEOTIDE SEQUENCE [LARGE SCALE GENOMIC DNA]</scope>
    <source>
        <strain evidence="1 2">2006001854</strain>
    </source>
</reference>
<dbReference type="SUPFAM" id="SSF55961">
    <property type="entry name" value="Bet v1-like"/>
    <property type="match status" value="1"/>
</dbReference>
<organism evidence="1 2">
    <name type="scientific">Leptospira interrogans str. 2006001854</name>
    <dbReference type="NCBI Taxonomy" id="1001590"/>
    <lineage>
        <taxon>Bacteria</taxon>
        <taxon>Pseudomonadati</taxon>
        <taxon>Spirochaetota</taxon>
        <taxon>Spirochaetia</taxon>
        <taxon>Leptospirales</taxon>
        <taxon>Leptospiraceae</taxon>
        <taxon>Leptospira</taxon>
    </lineage>
</organism>
<evidence type="ECO:0000313" key="1">
    <source>
        <dbReference type="EMBL" id="EMM83896.1"/>
    </source>
</evidence>
<protein>
    <submittedName>
        <fullName evidence="1">Uncharacterized protein</fullName>
    </submittedName>
</protein>
<dbReference type="Proteomes" id="UP000012128">
    <property type="component" value="Unassembled WGS sequence"/>
</dbReference>
<sequence>MYSWFGFLGLGAFANPKFEGDISGTINAPVKKVFQHLLNLEEIPKYRKEVVDVILEGKTQKDIRFGKKERIWGDIFISK</sequence>
<name>M6GY96_LEPIR</name>